<evidence type="ECO:0000313" key="1">
    <source>
        <dbReference type="EMBL" id="KAI4367037.1"/>
    </source>
</evidence>
<dbReference type="Proteomes" id="UP001057402">
    <property type="component" value="Chromosome 6"/>
</dbReference>
<name>A0ACB9QJP8_9MYRT</name>
<sequence length="163" mass="17205">MFGGVEEDLFAGSSASPWRKLEVAFAAHAQTGTGGVTSSSSRPEVLGWALPTLKALTSGWAGSSCLGLPLYDHFRPVILLFWVSVGCDGWLSTNCCCCCCNWEICFPPSAIAGVATASEGVLSEGQSLLWRPIPASFHLSHCHHRQTVSADGSANASKMSVSR</sequence>
<accession>A0ACB9QJP8</accession>
<proteinExistence type="predicted"/>
<organism evidence="1 2">
    <name type="scientific">Melastoma candidum</name>
    <dbReference type="NCBI Taxonomy" id="119954"/>
    <lineage>
        <taxon>Eukaryota</taxon>
        <taxon>Viridiplantae</taxon>
        <taxon>Streptophyta</taxon>
        <taxon>Embryophyta</taxon>
        <taxon>Tracheophyta</taxon>
        <taxon>Spermatophyta</taxon>
        <taxon>Magnoliopsida</taxon>
        <taxon>eudicotyledons</taxon>
        <taxon>Gunneridae</taxon>
        <taxon>Pentapetalae</taxon>
        <taxon>rosids</taxon>
        <taxon>malvids</taxon>
        <taxon>Myrtales</taxon>
        <taxon>Melastomataceae</taxon>
        <taxon>Melastomatoideae</taxon>
        <taxon>Melastomateae</taxon>
        <taxon>Melastoma</taxon>
    </lineage>
</organism>
<keyword evidence="2" id="KW-1185">Reference proteome</keyword>
<comment type="caution">
    <text evidence="1">The sequence shown here is derived from an EMBL/GenBank/DDBJ whole genome shotgun (WGS) entry which is preliminary data.</text>
</comment>
<gene>
    <name evidence="1" type="ORF">MLD38_022820</name>
</gene>
<protein>
    <submittedName>
        <fullName evidence="1">Uncharacterized protein</fullName>
    </submittedName>
</protein>
<dbReference type="EMBL" id="CM042885">
    <property type="protein sequence ID" value="KAI4367037.1"/>
    <property type="molecule type" value="Genomic_DNA"/>
</dbReference>
<reference evidence="2" key="1">
    <citation type="journal article" date="2023" name="Front. Plant Sci.">
        <title>Chromosomal-level genome assembly of Melastoma candidum provides insights into trichome evolution.</title>
        <authorList>
            <person name="Zhong Y."/>
            <person name="Wu W."/>
            <person name="Sun C."/>
            <person name="Zou P."/>
            <person name="Liu Y."/>
            <person name="Dai S."/>
            <person name="Zhou R."/>
        </authorList>
    </citation>
    <scope>NUCLEOTIDE SEQUENCE [LARGE SCALE GENOMIC DNA]</scope>
</reference>
<evidence type="ECO:0000313" key="2">
    <source>
        <dbReference type="Proteomes" id="UP001057402"/>
    </source>
</evidence>